<feature type="coiled-coil region" evidence="1">
    <location>
        <begin position="457"/>
        <end position="593"/>
    </location>
</feature>
<evidence type="ECO:0000313" key="2">
    <source>
        <dbReference type="EMBL" id="CAD2213112.1"/>
    </source>
</evidence>
<dbReference type="PANTHER" id="PTHR45615:SF80">
    <property type="entry name" value="GRIP DOMAIN-CONTAINING PROTEIN"/>
    <property type="match status" value="1"/>
</dbReference>
<feature type="coiled-coil region" evidence="1">
    <location>
        <begin position="363"/>
        <end position="397"/>
    </location>
</feature>
<feature type="coiled-coil region" evidence="1">
    <location>
        <begin position="5"/>
        <end position="39"/>
    </location>
</feature>
<dbReference type="Proteomes" id="UP000515908">
    <property type="component" value="Chromosome 01"/>
</dbReference>
<reference evidence="2 3" key="1">
    <citation type="submission" date="2020-08" db="EMBL/GenBank/DDBJ databases">
        <authorList>
            <person name="Newling K."/>
            <person name="Davey J."/>
            <person name="Forrester S."/>
        </authorList>
    </citation>
    <scope>NUCLEOTIDE SEQUENCE [LARGE SCALE GENOMIC DNA]</scope>
    <source>
        <strain evidence="3">Crithidia deanei Carvalho (ATCC PRA-265)</strain>
    </source>
</reference>
<keyword evidence="3" id="KW-1185">Reference proteome</keyword>
<organism evidence="2 3">
    <name type="scientific">Angomonas deanei</name>
    <dbReference type="NCBI Taxonomy" id="59799"/>
    <lineage>
        <taxon>Eukaryota</taxon>
        <taxon>Discoba</taxon>
        <taxon>Euglenozoa</taxon>
        <taxon>Kinetoplastea</taxon>
        <taxon>Metakinetoplastina</taxon>
        <taxon>Trypanosomatida</taxon>
        <taxon>Trypanosomatidae</taxon>
        <taxon>Strigomonadinae</taxon>
        <taxon>Angomonas</taxon>
    </lineage>
</organism>
<dbReference type="EMBL" id="LR877145">
    <property type="protein sequence ID" value="CAD2213112.1"/>
    <property type="molecule type" value="Genomic_DNA"/>
</dbReference>
<evidence type="ECO:0000256" key="1">
    <source>
        <dbReference type="SAM" id="Coils"/>
    </source>
</evidence>
<proteinExistence type="predicted"/>
<feature type="coiled-coil region" evidence="1">
    <location>
        <begin position="1177"/>
        <end position="1242"/>
    </location>
</feature>
<feature type="coiled-coil region" evidence="1">
    <location>
        <begin position="1384"/>
        <end position="1460"/>
    </location>
</feature>
<evidence type="ECO:0000313" key="3">
    <source>
        <dbReference type="Proteomes" id="UP000515908"/>
    </source>
</evidence>
<gene>
    <name evidence="2" type="ORF">ADEAN_000054800</name>
</gene>
<name>A0A7G2C5B0_9TRYP</name>
<feature type="coiled-coil region" evidence="1">
    <location>
        <begin position="1313"/>
        <end position="1347"/>
    </location>
</feature>
<accession>A0A7G2C5B0</accession>
<keyword evidence="1" id="KW-0175">Coiled coil</keyword>
<dbReference type="PANTHER" id="PTHR45615">
    <property type="entry name" value="MYOSIN HEAVY CHAIN, NON-MUSCLE"/>
    <property type="match status" value="1"/>
</dbReference>
<feature type="coiled-coil region" evidence="1">
    <location>
        <begin position="957"/>
        <end position="1030"/>
    </location>
</feature>
<protein>
    <submittedName>
        <fullName evidence="2">Uncharacterized protein</fullName>
    </submittedName>
</protein>
<sequence length="1824" mass="203615">MTAEKESVDAENAQLKETLAAIEERVLSFENELQLLRNACGAVDVAELGDGNTLAECLVSMKNAVGLIDPVLTEGENIKWPGLLLRAVDAVVKEKALLKIRVADLRKDCESAEEEVALFRKCILRIVNGKLYNPNITSSVSEAETAVFLCGSLESKFKKLSASYTDLQKLAVDAYNIVCSGELNGAPGQDALSSLNVSSIGGEESFTDASLSEFRLVQRCEEVVEELLLRRSECKERRTEVEASRGKIESLLSLAEQVGNLLLQLKRDVFFEDTDNTDTGNSRFGEGGLISEAMTVDLLVRQLSQTIANCLSLMEGVLATKGDSNVSGASSTGLYSATSAVVAEIQLLRDALCSEKVLGENREAEIQRELEKTAESCESLQTKVGDLQLDLGSAKEELLHTEEQLATQARSVSLLKKTFTFFLDEVKEVIHFHHRENCDFDDYAATKEHLQSIVHHIISTLEEREKTENNLNRAQAELNVREEILRNLDEELTEKLAEIKSLRDKLHEDTVEYKNSLADCERRLKASEDAIAEKEDHLQTLHRQLEEVKLQHAKQMEHFNSEQNALRDELLLEKEEENRLREALRSMESVRAEESRAVHSVGASSVDALVSLFVQEKERCALLHLYTEEATERIQVILQTPSIAQPQLHHVCRALSKISGATVESLPELFEKYLQMESIIGANGYGGGPARENLLLLFHQLSRLVQEETGQLDLSSNPCEFVANYVAQMIEERSSLRSELELCGKGMKANALETEKTNSVLHALRSSLEECSGSEGNATEETSALHALEIAVRSTVWFIKRHLTERAECMKVLEALYPTEGRQPLDLVKDAHEEIVSGRTYRAETSNEMEGLLARRATLEKHMLDIWRVVTNSAEVPDNLEAHALRACSSQKNELERLRSMLRSISNLIAPTAPSDEVSDVVEAVRTLVNKWTESNRAFLSLRSAVTLSVNSYLTRIHELEESLARRSTELAEEKSRSFVKDAFHERGHRLVNADKQTLQQNTENLSANLVEMKNEMNTLTERLRSVQSQTLSEMGKQDTDPSSPVTQANTILKEVKSVVLLCSERASLIAELCEAISSSEEGLVTTVKGLLRHRQIHEKMVSDMTSEAERLESRSEELKTALLDKRIEVNDLTDAQKELRRQLNAADGQLHALTDFSKNIAKTVSLDEDAPLDLLLERVKTLRKQHSNQGKQLKERETELSLAREQIAQTSEDLRSVAGEVESLRKQLKEALEGKSRADETNRALELTVADTGALNAELCGALNSLRKLLGLPSLAYEPSATECREVLSGVKAVLDQLEDVRAELGVRQTKENQLLSTLEKANRTVSELESTQAALLSKLNNALQQNSVAGSQLMTEPSVTLENAPTLLSAALSGYEKFHEKFGAVSEKYRALKREYENQKQKVEGLEKNLSRTTASLEELKNSYSTERTTQRDVLLGKNRLEAENEHMKNEVQKLFEYFTGVSNRRLALNLPPFADNSFEGCVDGLRSLIDFIAEKFEGVPGSEDVNRMKHSLNVAHTSASKKAGEMEELYHCFKHYIGDVTDPSVLMDGGQLSSSVMKSVGEKLFHTMERLSQSVVFLGHTSPDLHSLAPLAESVLDAASLNKEKFILLQPLLKSLAAKYNEELPPLSSATPGQVSDFVERIMAKSAAQSDRPLAREILSRVLGEITDAVHQYGGFLHMEPSSLLSLSHNERDQMDIEAEAVRGAVEDLLQNMQQRISSLTMEWQAANDQYNRLLQVQNQAEDVVLELRQRVQVKLQEDHVVEENLSKLYTNIEHQARELAMKYRADQESILKQFSDIKTAIHLAVKPGKRSASRRLPSHK</sequence>
<dbReference type="VEuPathDB" id="TriTrypDB:ADEAN_000054800"/>
<feature type="coiled-coil region" evidence="1">
    <location>
        <begin position="1095"/>
        <end position="1150"/>
    </location>
</feature>